<accession>A0A381Y6W8</accession>
<dbReference type="GO" id="GO:0051301">
    <property type="term" value="P:cell division"/>
    <property type="evidence" value="ECO:0007669"/>
    <property type="project" value="UniProtKB-KW"/>
</dbReference>
<dbReference type="AlphaFoldDB" id="A0A381Y6W8"/>
<feature type="domain" description="Cell division protein FtsQ/DivIB C-terminal" evidence="1">
    <location>
        <begin position="64"/>
        <end position="175"/>
    </location>
</feature>
<sequence length="185" mass="21850">MSYENNLKVSESLNSLLFQNIFFINKSDFHNILKENNLIESFYIKKFYPNEIKINIKQAGLLAITNQNGKKFYIGSNGKLISIDKIKNFNKKLPFVFSKSNYNEFVKLKKIIDKSKFQFEEIESFYYFPSSRWDFKTNEGMLIKLPKKNILESLQFADLIKTNVQFKNNKIIDLRISDRVIATNE</sequence>
<gene>
    <name evidence="2" type="ORF">METZ01_LOCUS125087</name>
</gene>
<reference evidence="2" key="1">
    <citation type="submission" date="2018-05" db="EMBL/GenBank/DDBJ databases">
        <authorList>
            <person name="Lanie J.A."/>
            <person name="Ng W.-L."/>
            <person name="Kazmierczak K.M."/>
            <person name="Andrzejewski T.M."/>
            <person name="Davidsen T.M."/>
            <person name="Wayne K.J."/>
            <person name="Tettelin H."/>
            <person name="Glass J.I."/>
            <person name="Rusch D."/>
            <person name="Podicherti R."/>
            <person name="Tsui H.-C.T."/>
            <person name="Winkler M.E."/>
        </authorList>
    </citation>
    <scope>NUCLEOTIDE SEQUENCE</scope>
</reference>
<dbReference type="Pfam" id="PF03799">
    <property type="entry name" value="FtsQ_DivIB_C"/>
    <property type="match status" value="1"/>
</dbReference>
<dbReference type="InterPro" id="IPR005548">
    <property type="entry name" value="Cell_div_FtsQ/DivIB_C"/>
</dbReference>
<proteinExistence type="predicted"/>
<evidence type="ECO:0000259" key="1">
    <source>
        <dbReference type="Pfam" id="PF03799"/>
    </source>
</evidence>
<protein>
    <recommendedName>
        <fullName evidence="1">Cell division protein FtsQ/DivIB C-terminal domain-containing protein</fullName>
    </recommendedName>
</protein>
<name>A0A381Y6W8_9ZZZZ</name>
<dbReference type="EMBL" id="UINC01017428">
    <property type="protein sequence ID" value="SVA72233.1"/>
    <property type="molecule type" value="Genomic_DNA"/>
</dbReference>
<organism evidence="2">
    <name type="scientific">marine metagenome</name>
    <dbReference type="NCBI Taxonomy" id="408172"/>
    <lineage>
        <taxon>unclassified sequences</taxon>
        <taxon>metagenomes</taxon>
        <taxon>ecological metagenomes</taxon>
    </lineage>
</organism>
<evidence type="ECO:0000313" key="2">
    <source>
        <dbReference type="EMBL" id="SVA72233.1"/>
    </source>
</evidence>